<dbReference type="WBParaSite" id="HDID_0000615001-mRNA-1">
    <property type="protein sequence ID" value="HDID_0000615001-mRNA-1"/>
    <property type="gene ID" value="HDID_0000615001"/>
</dbReference>
<dbReference type="AlphaFoldDB" id="A0A0R3SMI5"/>
<evidence type="ECO:0000313" key="1">
    <source>
        <dbReference type="EMBL" id="VDL58466.1"/>
    </source>
</evidence>
<dbReference type="OrthoDB" id="2403262at2759"/>
<dbReference type="Proteomes" id="UP000274504">
    <property type="component" value="Unassembled WGS sequence"/>
</dbReference>
<protein>
    <submittedName>
        <fullName evidence="3">Essential MCU regulator, mitochondrial</fullName>
    </submittedName>
</protein>
<organism evidence="3">
    <name type="scientific">Hymenolepis diminuta</name>
    <name type="common">Rat tapeworm</name>
    <dbReference type="NCBI Taxonomy" id="6216"/>
    <lineage>
        <taxon>Eukaryota</taxon>
        <taxon>Metazoa</taxon>
        <taxon>Spiralia</taxon>
        <taxon>Lophotrochozoa</taxon>
        <taxon>Platyhelminthes</taxon>
        <taxon>Cestoda</taxon>
        <taxon>Eucestoda</taxon>
        <taxon>Cyclophyllidea</taxon>
        <taxon>Hymenolepididae</taxon>
        <taxon>Hymenolepis</taxon>
    </lineage>
</organism>
<reference evidence="1 2" key="2">
    <citation type="submission" date="2018-11" db="EMBL/GenBank/DDBJ databases">
        <authorList>
            <consortium name="Pathogen Informatics"/>
        </authorList>
    </citation>
    <scope>NUCLEOTIDE SEQUENCE [LARGE SCALE GENOMIC DNA]</scope>
</reference>
<name>A0A0R3SMI5_HYMDI</name>
<evidence type="ECO:0000313" key="2">
    <source>
        <dbReference type="Proteomes" id="UP000274504"/>
    </source>
</evidence>
<accession>A0A0R3SMI5</accession>
<proteinExistence type="predicted"/>
<reference evidence="3" key="1">
    <citation type="submission" date="2017-02" db="UniProtKB">
        <authorList>
            <consortium name="WormBaseParasite"/>
        </authorList>
    </citation>
    <scope>IDENTIFICATION</scope>
</reference>
<evidence type="ECO:0000313" key="3">
    <source>
        <dbReference type="WBParaSite" id="HDID_0000615001-mRNA-1"/>
    </source>
</evidence>
<sequence length="87" mass="9595">MKRLLPNISPTGPRMGSVGGNLKADLRAIPIRTSRLLPIWRLVLPVTLLGVGHHVIRSFINFGVSAYLRRDQEPEQLDAEVMGIGVI</sequence>
<dbReference type="EMBL" id="UYSG01004342">
    <property type="protein sequence ID" value="VDL58466.1"/>
    <property type="molecule type" value="Genomic_DNA"/>
</dbReference>
<gene>
    <name evidence="1" type="ORF">HDID_LOCUS6148</name>
</gene>